<gene>
    <name evidence="1" type="ordered locus">Rpic12D_4464</name>
</gene>
<dbReference type="HOGENOM" id="CLU_128198_0_0_4"/>
<dbReference type="GO" id="GO:0003677">
    <property type="term" value="F:DNA binding"/>
    <property type="evidence" value="ECO:0007669"/>
    <property type="project" value="InterPro"/>
</dbReference>
<proteinExistence type="predicted"/>
<reference evidence="1" key="1">
    <citation type="submission" date="2009-06" db="EMBL/GenBank/DDBJ databases">
        <title>Complete sequence chromosome 2 of Ralstonia pickettii 12D.</title>
        <authorList>
            <consortium name="US DOE Joint Genome Institute"/>
            <person name="Lucas S."/>
            <person name="Copeland A."/>
            <person name="Lapidus A."/>
            <person name="Glavina del Rio T."/>
            <person name="Dalin E."/>
            <person name="Tice H."/>
            <person name="Bruce D."/>
            <person name="Goodwin L."/>
            <person name="Pitluck S."/>
            <person name="Sims D."/>
            <person name="Meincke L."/>
            <person name="Brettin T."/>
            <person name="Detter J.C."/>
            <person name="Han C."/>
            <person name="Larimer F."/>
            <person name="Land M."/>
            <person name="Hauser L."/>
            <person name="Kyrpides N."/>
            <person name="Ovchinnikova G."/>
            <person name="Marsh T."/>
            <person name="Richardson P."/>
        </authorList>
    </citation>
    <scope>NUCLEOTIDE SEQUENCE [LARGE SCALE GENOMIC DNA]</scope>
    <source>
        <strain evidence="1">12D</strain>
    </source>
</reference>
<dbReference type="Gene3D" id="1.10.260.40">
    <property type="entry name" value="lambda repressor-like DNA-binding domains"/>
    <property type="match status" value="1"/>
</dbReference>
<evidence type="ECO:0000313" key="1">
    <source>
        <dbReference type="EMBL" id="ACS65706.1"/>
    </source>
</evidence>
<organism evidence="1">
    <name type="scientific">Ralstonia pickettii (strain 12D)</name>
    <dbReference type="NCBI Taxonomy" id="428406"/>
    <lineage>
        <taxon>Bacteria</taxon>
        <taxon>Pseudomonadati</taxon>
        <taxon>Pseudomonadota</taxon>
        <taxon>Betaproteobacteria</taxon>
        <taxon>Burkholderiales</taxon>
        <taxon>Burkholderiaceae</taxon>
        <taxon>Ralstonia</taxon>
    </lineage>
</organism>
<dbReference type="InterPro" id="IPR010982">
    <property type="entry name" value="Lambda_DNA-bd_dom_sf"/>
</dbReference>
<dbReference type="STRING" id="428406.Rpic12D_4464"/>
<sequence length="180" mass="19337">MKSVKYLDAVIERHGLKTDKALCEHMGWSHSAVNNYRKGLRIMDNEQCLRVALELGMENPLPIIMAADADRAERAGQRSLWEVFSPRMAHSGLVALLVSLGLGVTNFVTPSPAEAAPLSHSSAPNTLCYVKSPPDLATSTTGAACNPDRHETGNCVTGNTSANPTPLASRRLHPAGVFYS</sequence>
<accession>C6BNP8</accession>
<dbReference type="EMBL" id="CP001645">
    <property type="protein sequence ID" value="ACS65706.1"/>
    <property type="molecule type" value="Genomic_DNA"/>
</dbReference>
<dbReference type="AlphaFoldDB" id="C6BNP8"/>
<dbReference type="KEGG" id="rpf:Rpic12D_4464"/>
<protein>
    <submittedName>
        <fullName evidence="1">Uncharacterized protein</fullName>
    </submittedName>
</protein>
<name>C6BNP8_RALP1</name>